<evidence type="ECO:0000259" key="1">
    <source>
        <dbReference type="Pfam" id="PF13470"/>
    </source>
</evidence>
<dbReference type="OrthoDB" id="9798108at2"/>
<dbReference type="AlphaFoldDB" id="A0A515D697"/>
<dbReference type="KEGG" id="rhf:EUB48_00530"/>
<sequence length="142" mass="15175">MVSEFAIIDTNVVVAGLLTARADSPVARILDGMLAATFAFVVSEALLAEYRAVLLRPKLCRLHGLSEAEVDTILADLARHAIVLPPAGTAPQAPDPGDQFLWDLLASRADLVLVTGDKLLLQDKAGPQRVISPETFAARLQH</sequence>
<gene>
    <name evidence="2" type="ORF">EUB48_00530</name>
</gene>
<organism evidence="2 3">
    <name type="scientific">Rhodoferax sediminis</name>
    <dbReference type="NCBI Taxonomy" id="2509614"/>
    <lineage>
        <taxon>Bacteria</taxon>
        <taxon>Pseudomonadati</taxon>
        <taxon>Pseudomonadota</taxon>
        <taxon>Betaproteobacteria</taxon>
        <taxon>Burkholderiales</taxon>
        <taxon>Comamonadaceae</taxon>
        <taxon>Rhodoferax</taxon>
    </lineage>
</organism>
<dbReference type="Pfam" id="PF13470">
    <property type="entry name" value="PIN_3"/>
    <property type="match status" value="1"/>
</dbReference>
<keyword evidence="3" id="KW-1185">Reference proteome</keyword>
<feature type="domain" description="PIN" evidence="1">
    <location>
        <begin position="7"/>
        <end position="118"/>
    </location>
</feature>
<dbReference type="InterPro" id="IPR002850">
    <property type="entry name" value="PIN_toxin-like"/>
</dbReference>
<protein>
    <submittedName>
        <fullName evidence="2">Putative toxin-antitoxin system toxin component, PIN family</fullName>
    </submittedName>
</protein>
<dbReference type="SUPFAM" id="SSF88723">
    <property type="entry name" value="PIN domain-like"/>
    <property type="match status" value="1"/>
</dbReference>
<dbReference type="PANTHER" id="PTHR34610:SF3">
    <property type="entry name" value="SSL7007 PROTEIN"/>
    <property type="match status" value="1"/>
</dbReference>
<dbReference type="EMBL" id="CP035503">
    <property type="protein sequence ID" value="QDL35943.1"/>
    <property type="molecule type" value="Genomic_DNA"/>
</dbReference>
<proteinExistence type="predicted"/>
<dbReference type="InterPro" id="IPR002716">
    <property type="entry name" value="PIN_dom"/>
</dbReference>
<dbReference type="NCBIfam" id="TIGR00305">
    <property type="entry name" value="putative toxin-antitoxin system toxin component, PIN family"/>
    <property type="match status" value="1"/>
</dbReference>
<evidence type="ECO:0000313" key="2">
    <source>
        <dbReference type="EMBL" id="QDL35943.1"/>
    </source>
</evidence>
<dbReference type="InterPro" id="IPR029060">
    <property type="entry name" value="PIN-like_dom_sf"/>
</dbReference>
<evidence type="ECO:0000313" key="3">
    <source>
        <dbReference type="Proteomes" id="UP000316798"/>
    </source>
</evidence>
<reference evidence="2 3" key="1">
    <citation type="submission" date="2019-01" db="EMBL/GenBank/DDBJ databases">
        <title>Genomic insights into a novel species Rhodoferax sp.</title>
        <authorList>
            <person name="Jin L."/>
        </authorList>
    </citation>
    <scope>NUCLEOTIDE SEQUENCE [LARGE SCALE GENOMIC DNA]</scope>
    <source>
        <strain evidence="2 3">CHu59-6-5</strain>
    </source>
</reference>
<dbReference type="PANTHER" id="PTHR34610">
    <property type="entry name" value="SSL7007 PROTEIN"/>
    <property type="match status" value="1"/>
</dbReference>
<dbReference type="Proteomes" id="UP000316798">
    <property type="component" value="Chromosome"/>
</dbReference>
<name>A0A515D697_9BURK</name>
<accession>A0A515D697</accession>